<dbReference type="EMBL" id="CP000116">
    <property type="protein sequence ID" value="AAZ96284.1"/>
    <property type="molecule type" value="Genomic_DNA"/>
</dbReference>
<dbReference type="HOGENOM" id="CLU_162755_2_2_4"/>
<dbReference type="KEGG" id="tbd:Tbd_0331"/>
<organism evidence="2 3">
    <name type="scientific">Thiobacillus denitrificans (strain ATCC 25259 / T1)</name>
    <dbReference type="NCBI Taxonomy" id="292415"/>
    <lineage>
        <taxon>Bacteria</taxon>
        <taxon>Pseudomonadati</taxon>
        <taxon>Pseudomonadota</taxon>
        <taxon>Betaproteobacteria</taxon>
        <taxon>Nitrosomonadales</taxon>
        <taxon>Thiobacillaceae</taxon>
        <taxon>Thiobacillus</taxon>
    </lineage>
</organism>
<feature type="transmembrane region" description="Helical" evidence="1">
    <location>
        <begin position="20"/>
        <end position="40"/>
    </location>
</feature>
<sequence length="82" mass="9208">MLHNPARLRFSRADPTMRVLALLLIVLILASLASALYYLVKDKGKSDRTVKMLTVRIALSFILFALLMLGHYLGLIPENGLR</sequence>
<dbReference type="Proteomes" id="UP000008291">
    <property type="component" value="Chromosome"/>
</dbReference>
<evidence type="ECO:0008006" key="4">
    <source>
        <dbReference type="Google" id="ProtNLM"/>
    </source>
</evidence>
<keyword evidence="1" id="KW-1133">Transmembrane helix</keyword>
<dbReference type="STRING" id="292415.Tbd_0331"/>
<evidence type="ECO:0000313" key="2">
    <source>
        <dbReference type="EMBL" id="AAZ96284.1"/>
    </source>
</evidence>
<evidence type="ECO:0000313" key="3">
    <source>
        <dbReference type="Proteomes" id="UP000008291"/>
    </source>
</evidence>
<gene>
    <name evidence="2" type="ordered locus">Tbd_0331</name>
</gene>
<dbReference type="Pfam" id="PF11137">
    <property type="entry name" value="DUF2909"/>
    <property type="match status" value="1"/>
</dbReference>
<evidence type="ECO:0000256" key="1">
    <source>
        <dbReference type="SAM" id="Phobius"/>
    </source>
</evidence>
<keyword evidence="1" id="KW-0472">Membrane</keyword>
<proteinExistence type="predicted"/>
<dbReference type="NCBIfam" id="NF033233">
    <property type="entry name" value="twin_helix"/>
    <property type="match status" value="1"/>
</dbReference>
<keyword evidence="3" id="KW-1185">Reference proteome</keyword>
<dbReference type="AlphaFoldDB" id="Q3SLW9"/>
<accession>Q3SLW9</accession>
<protein>
    <recommendedName>
        <fullName evidence="4">Transmembrane protein</fullName>
    </recommendedName>
</protein>
<feature type="transmembrane region" description="Helical" evidence="1">
    <location>
        <begin position="52"/>
        <end position="73"/>
    </location>
</feature>
<name>Q3SLW9_THIDA</name>
<dbReference type="InterPro" id="IPR021313">
    <property type="entry name" value="DUF2909"/>
</dbReference>
<keyword evidence="1" id="KW-0812">Transmembrane</keyword>
<reference evidence="2 3" key="1">
    <citation type="journal article" date="2006" name="J. Bacteriol.">
        <title>The genome sequence of the obligately chemolithoautotrophic, facultatively anaerobic bacterium Thiobacillus denitrificans.</title>
        <authorList>
            <person name="Beller H.R."/>
            <person name="Chain P.S."/>
            <person name="Letain T.E."/>
            <person name="Chakicherla A."/>
            <person name="Larimer F.W."/>
            <person name="Richardson P.M."/>
            <person name="Coleman M.A."/>
            <person name="Wood A.P."/>
            <person name="Kelly D.P."/>
        </authorList>
    </citation>
    <scope>NUCLEOTIDE SEQUENCE [LARGE SCALE GENOMIC DNA]</scope>
    <source>
        <strain evidence="2 3">ATCC 25259</strain>
    </source>
</reference>